<dbReference type="EMBL" id="CAJNOL010000287">
    <property type="protein sequence ID" value="CAF0985073.1"/>
    <property type="molecule type" value="Genomic_DNA"/>
</dbReference>
<evidence type="ECO:0000313" key="3">
    <source>
        <dbReference type="EMBL" id="CAF3763768.1"/>
    </source>
</evidence>
<dbReference type="EMBL" id="CAJOBD010001130">
    <property type="protein sequence ID" value="CAF3763768.1"/>
    <property type="molecule type" value="Genomic_DNA"/>
</dbReference>
<dbReference type="InterPro" id="IPR009057">
    <property type="entry name" value="Homeodomain-like_sf"/>
</dbReference>
<name>A0A818Z4U2_9BILA</name>
<evidence type="ECO:0000313" key="1">
    <source>
        <dbReference type="EMBL" id="CAF0985073.1"/>
    </source>
</evidence>
<accession>A0A818Z4U2</accession>
<organism evidence="3 4">
    <name type="scientific">Rotaria sordida</name>
    <dbReference type="NCBI Taxonomy" id="392033"/>
    <lineage>
        <taxon>Eukaryota</taxon>
        <taxon>Metazoa</taxon>
        <taxon>Spiralia</taxon>
        <taxon>Gnathifera</taxon>
        <taxon>Rotifera</taxon>
        <taxon>Eurotatoria</taxon>
        <taxon>Bdelloidea</taxon>
        <taxon>Philodinida</taxon>
        <taxon>Philodinidae</taxon>
        <taxon>Rotaria</taxon>
    </lineage>
</organism>
<proteinExistence type="predicted"/>
<gene>
    <name evidence="3" type="ORF">JBS370_LOCUS13281</name>
    <name evidence="1" type="ORF">JXQ802_LOCUS13384</name>
    <name evidence="2" type="ORF">ZHD862_LOCUS21444</name>
</gene>
<sequence length="85" mass="10332">MDEHISWLEEFIQEASVILKEFTNEQLDIIQQIFQQNQYIDNDINILLANQFNTEPIRILLCFDYYRLIVHVDNRRRRHFAHVAA</sequence>
<keyword evidence="5" id="KW-1185">Reference proteome</keyword>
<dbReference type="Gene3D" id="1.10.10.60">
    <property type="entry name" value="Homeodomain-like"/>
    <property type="match status" value="1"/>
</dbReference>
<evidence type="ECO:0000313" key="5">
    <source>
        <dbReference type="Proteomes" id="UP000663870"/>
    </source>
</evidence>
<dbReference type="Proteomes" id="UP000663864">
    <property type="component" value="Unassembled WGS sequence"/>
</dbReference>
<reference evidence="3" key="1">
    <citation type="submission" date="2021-02" db="EMBL/GenBank/DDBJ databases">
        <authorList>
            <person name="Nowell W R."/>
        </authorList>
    </citation>
    <scope>NUCLEOTIDE SEQUENCE</scope>
</reference>
<dbReference type="Proteomes" id="UP000663870">
    <property type="component" value="Unassembled WGS sequence"/>
</dbReference>
<protein>
    <submittedName>
        <fullName evidence="3">Uncharacterized protein</fullName>
    </submittedName>
</protein>
<evidence type="ECO:0000313" key="4">
    <source>
        <dbReference type="Proteomes" id="UP000663836"/>
    </source>
</evidence>
<dbReference type="Proteomes" id="UP000663836">
    <property type="component" value="Unassembled WGS sequence"/>
</dbReference>
<dbReference type="SUPFAM" id="SSF46689">
    <property type="entry name" value="Homeodomain-like"/>
    <property type="match status" value="1"/>
</dbReference>
<evidence type="ECO:0000313" key="2">
    <source>
        <dbReference type="EMBL" id="CAF1175260.1"/>
    </source>
</evidence>
<dbReference type="AlphaFoldDB" id="A0A818Z4U2"/>
<dbReference type="EMBL" id="CAJNOT010001277">
    <property type="protein sequence ID" value="CAF1175260.1"/>
    <property type="molecule type" value="Genomic_DNA"/>
</dbReference>
<comment type="caution">
    <text evidence="3">The sequence shown here is derived from an EMBL/GenBank/DDBJ whole genome shotgun (WGS) entry which is preliminary data.</text>
</comment>